<evidence type="ECO:0000256" key="5">
    <source>
        <dbReference type="ARBA" id="ARBA00023136"/>
    </source>
</evidence>
<evidence type="ECO:0000256" key="3">
    <source>
        <dbReference type="ARBA" id="ARBA00022692"/>
    </source>
</evidence>
<dbReference type="InterPro" id="IPR003918">
    <property type="entry name" value="NADH_UbQ_OxRdtase"/>
</dbReference>
<dbReference type="GO" id="GO:0005886">
    <property type="term" value="C:plasma membrane"/>
    <property type="evidence" value="ECO:0007669"/>
    <property type="project" value="UniProtKB-SubCell"/>
</dbReference>
<feature type="transmembrane region" description="Helical" evidence="6">
    <location>
        <begin position="501"/>
        <end position="521"/>
    </location>
</feature>
<feature type="transmembrane region" description="Helical" evidence="6">
    <location>
        <begin position="205"/>
        <end position="225"/>
    </location>
</feature>
<feature type="transmembrane region" description="Helical" evidence="6">
    <location>
        <begin position="6"/>
        <end position="24"/>
    </location>
</feature>
<keyword evidence="9" id="KW-1185">Reference proteome</keyword>
<keyword evidence="4 6" id="KW-1133">Transmembrane helix</keyword>
<evidence type="ECO:0000256" key="1">
    <source>
        <dbReference type="ARBA" id="ARBA00004651"/>
    </source>
</evidence>
<proteinExistence type="predicted"/>
<comment type="subcellular location">
    <subcellularLocation>
        <location evidence="1">Cell membrane</location>
        <topology evidence="1">Multi-pass membrane protein</topology>
    </subcellularLocation>
</comment>
<evidence type="ECO:0000256" key="2">
    <source>
        <dbReference type="ARBA" id="ARBA00022475"/>
    </source>
</evidence>
<dbReference type="GO" id="GO:0042773">
    <property type="term" value="P:ATP synthesis coupled electron transport"/>
    <property type="evidence" value="ECO:0007669"/>
    <property type="project" value="InterPro"/>
</dbReference>
<dbReference type="InterPro" id="IPR050586">
    <property type="entry name" value="CPA3_Na-H_Antiporter_D"/>
</dbReference>
<dbReference type="InterPro" id="IPR001750">
    <property type="entry name" value="ND/Mrp_TM"/>
</dbReference>
<dbReference type="PRINTS" id="PR01437">
    <property type="entry name" value="NUOXDRDTASE4"/>
</dbReference>
<keyword evidence="2" id="KW-1003">Cell membrane</keyword>
<organism evidence="8 9">
    <name type="scientific">Halapricum desulfuricans</name>
    <dbReference type="NCBI Taxonomy" id="2841257"/>
    <lineage>
        <taxon>Archaea</taxon>
        <taxon>Methanobacteriati</taxon>
        <taxon>Methanobacteriota</taxon>
        <taxon>Stenosarchaea group</taxon>
        <taxon>Halobacteria</taxon>
        <taxon>Halobacteriales</taxon>
        <taxon>Haloarculaceae</taxon>
        <taxon>Halapricum</taxon>
    </lineage>
</organism>
<keyword evidence="8" id="KW-0830">Ubiquinone</keyword>
<keyword evidence="3 6" id="KW-0812">Transmembrane</keyword>
<feature type="domain" description="NADH:quinone oxidoreductase/Mrp antiporter transmembrane" evidence="7">
    <location>
        <begin position="371"/>
        <end position="452"/>
    </location>
</feature>
<protein>
    <submittedName>
        <fullName evidence="8">NADH:ubiquinone oxidoreductase subunit 4 (Chain M)</fullName>
    </submittedName>
</protein>
<evidence type="ECO:0000313" key="9">
    <source>
        <dbReference type="Proteomes" id="UP000663292"/>
    </source>
</evidence>
<dbReference type="GO" id="GO:0008137">
    <property type="term" value="F:NADH dehydrogenase (ubiquinone) activity"/>
    <property type="evidence" value="ECO:0007669"/>
    <property type="project" value="InterPro"/>
</dbReference>
<evidence type="ECO:0000256" key="4">
    <source>
        <dbReference type="ARBA" id="ARBA00022989"/>
    </source>
</evidence>
<feature type="transmembrane region" description="Helical" evidence="6">
    <location>
        <begin position="165"/>
        <end position="185"/>
    </location>
</feature>
<dbReference type="PANTHER" id="PTHR42703:SF1">
    <property type="entry name" value="NA(+)_H(+) ANTIPORTER SUBUNIT D1"/>
    <property type="match status" value="1"/>
</dbReference>
<feature type="transmembrane region" description="Helical" evidence="6">
    <location>
        <begin position="318"/>
        <end position="342"/>
    </location>
</feature>
<gene>
    <name evidence="8" type="primary">nuoM2</name>
    <name evidence="8" type="ORF">HSEST_1404</name>
</gene>
<feature type="transmembrane region" description="Helical" evidence="6">
    <location>
        <begin position="461"/>
        <end position="481"/>
    </location>
</feature>
<keyword evidence="5 6" id="KW-0472">Membrane</keyword>
<sequence length="554" mass="57303">MIHMSNVVVAPLLVALVTAVLTLVTRSRPRVQRAISLLGGAGYVGAVGALVWQVFSESILTYQLSGWTAPYGITLVADQLAAFMLAMSALVTIAALVFSADYIETFGQQLAYHPLFHLMVVGVTGAFLTGDIFNLFVWFEVMLMPSYVLVVFYSGPEHTRAALQYAVLNLIGSAVMLLSIGGIYATTGTLNMADLAVRLSNPGAFGIAVEPVVGLAALLFAVFALKAGIVPFHFWVPDAYEAAPAPVSAMLAGVTKKVGVYAIIRLLFTVFGAAHLDLGPFGDGSMLLFFGPILFVMAIGSAFLGGFAAVGQPNLDRLLAYSSIAQVGFIVLPLAVVATIPLGDAGSVAVLGGEYVVPAGKSATDGLRVLGIVAALLYALNHAVAKSLLFLVSGTINAAVGTISTDDLGGLTRSRPYLSTAFLLGGLSLVGIPPLMGFFGKLTVFETAATAMSASGPIGEIAAIAALGAAILTIAYVSKVWSDAFWGTQSDAVLRATAQPVALLSVVAVLALTLVVLGIALDPVYEGAHGAANAALDRGAYIDAVDPSYTEVQR</sequence>
<feature type="transmembrane region" description="Helical" evidence="6">
    <location>
        <begin position="417"/>
        <end position="440"/>
    </location>
</feature>
<dbReference type="Proteomes" id="UP000663292">
    <property type="component" value="Chromosome"/>
</dbReference>
<feature type="transmembrane region" description="Helical" evidence="6">
    <location>
        <begin position="288"/>
        <end position="311"/>
    </location>
</feature>
<feature type="transmembrane region" description="Helical" evidence="6">
    <location>
        <begin position="36"/>
        <end position="55"/>
    </location>
</feature>
<name>A0A897NTU0_9EURY</name>
<evidence type="ECO:0000313" key="8">
    <source>
        <dbReference type="EMBL" id="QSG14935.1"/>
    </source>
</evidence>
<feature type="transmembrane region" description="Helical" evidence="6">
    <location>
        <begin position="75"/>
        <end position="98"/>
    </location>
</feature>
<accession>A0A897NTU0</accession>
<dbReference type="Pfam" id="PF00361">
    <property type="entry name" value="Proton_antipo_M"/>
    <property type="match status" value="2"/>
</dbReference>
<evidence type="ECO:0000256" key="6">
    <source>
        <dbReference type="SAM" id="Phobius"/>
    </source>
</evidence>
<feature type="transmembrane region" description="Helical" evidence="6">
    <location>
        <begin position="110"/>
        <end position="129"/>
    </location>
</feature>
<feature type="transmembrane region" description="Helical" evidence="6">
    <location>
        <begin position="135"/>
        <end position="153"/>
    </location>
</feature>
<dbReference type="PANTHER" id="PTHR42703">
    <property type="entry name" value="NADH DEHYDROGENASE"/>
    <property type="match status" value="1"/>
</dbReference>
<dbReference type="EMBL" id="CP064791">
    <property type="protein sequence ID" value="QSG14935.1"/>
    <property type="molecule type" value="Genomic_DNA"/>
</dbReference>
<dbReference type="AlphaFoldDB" id="A0A897NTU0"/>
<feature type="domain" description="NADH:quinone oxidoreductase/Mrp antiporter transmembrane" evidence="7">
    <location>
        <begin position="131"/>
        <end position="336"/>
    </location>
</feature>
<feature type="transmembrane region" description="Helical" evidence="6">
    <location>
        <begin position="258"/>
        <end position="276"/>
    </location>
</feature>
<evidence type="ECO:0000259" key="7">
    <source>
        <dbReference type="Pfam" id="PF00361"/>
    </source>
</evidence>
<reference evidence="8 9" key="1">
    <citation type="submission" date="2020-11" db="EMBL/GenBank/DDBJ databases">
        <title>Carbohydrate-dependent, anaerobic sulfur respiration: A novel catabolism in halophilic archaea.</title>
        <authorList>
            <person name="Sorokin D.Y."/>
            <person name="Messina E."/>
            <person name="Smedile F."/>
            <person name="La Cono V."/>
            <person name="Hallsworth J.E."/>
            <person name="Yakimov M.M."/>
        </authorList>
    </citation>
    <scope>NUCLEOTIDE SEQUENCE [LARGE SCALE GENOMIC DNA]</scope>
    <source>
        <strain evidence="8 9">HSR-Est</strain>
    </source>
</reference>